<sequence>PIEIPYLQRICAICEVDYAWKKSATHCFKCLLNPPNGEQIAEIFLRAMRGVDGCSNCYAEADRGENRHCTACHERRKGKTTRHAAKMSTRKLREAA</sequence>
<proteinExistence type="predicted"/>
<reference evidence="1" key="2">
    <citation type="submission" date="2023-07" db="EMBL/GenBank/DDBJ databases">
        <authorList>
            <consortium name="Lawrence Berkeley National Laboratory"/>
            <person name="Haridas S."/>
            <person name="Hensen N."/>
            <person name="Bonometti L."/>
            <person name="Westerberg I."/>
            <person name="Brannstrom I.O."/>
            <person name="Guillou S."/>
            <person name="Cros-Aarteil S."/>
            <person name="Calhoun S."/>
            <person name="Kuo A."/>
            <person name="Mondo S."/>
            <person name="Pangilinan J."/>
            <person name="Riley R."/>
            <person name="LaButti K."/>
            <person name="Andreopoulos B."/>
            <person name="Lipzen A."/>
            <person name="Chen C."/>
            <person name="Yanf M."/>
            <person name="Daum C."/>
            <person name="Ng V."/>
            <person name="Clum A."/>
            <person name="Steindorff A."/>
            <person name="Ohm R."/>
            <person name="Martin F."/>
            <person name="Silar P."/>
            <person name="Natvig D."/>
            <person name="Lalanne C."/>
            <person name="Gautier V."/>
            <person name="Ament-velasquez S.L."/>
            <person name="Kruys A."/>
            <person name="Hutchinson M.I."/>
            <person name="Powell A.J."/>
            <person name="Barry K."/>
            <person name="Miller A.N."/>
            <person name="Grigoriev I.V."/>
            <person name="Debuchy R."/>
            <person name="Gladieux P."/>
            <person name="Thoren M.H."/>
            <person name="Johannesson H."/>
        </authorList>
    </citation>
    <scope>NUCLEOTIDE SEQUENCE</scope>
    <source>
        <strain evidence="1">FGSC 1904</strain>
    </source>
</reference>
<gene>
    <name evidence="1" type="ORF">B0T20DRAFT_324825</name>
</gene>
<name>A0AAE0PGK8_SORBR</name>
<accession>A0AAE0PGK8</accession>
<keyword evidence="2" id="KW-1185">Reference proteome</keyword>
<evidence type="ECO:0000313" key="1">
    <source>
        <dbReference type="EMBL" id="KAK3399392.1"/>
    </source>
</evidence>
<feature type="non-terminal residue" evidence="1">
    <location>
        <position position="96"/>
    </location>
</feature>
<comment type="caution">
    <text evidence="1">The sequence shown here is derived from an EMBL/GenBank/DDBJ whole genome shotgun (WGS) entry which is preliminary data.</text>
</comment>
<dbReference type="Proteomes" id="UP001281003">
    <property type="component" value="Unassembled WGS sequence"/>
</dbReference>
<protein>
    <submittedName>
        <fullName evidence="1">Uncharacterized protein</fullName>
    </submittedName>
</protein>
<organism evidence="1 2">
    <name type="scientific">Sordaria brevicollis</name>
    <dbReference type="NCBI Taxonomy" id="83679"/>
    <lineage>
        <taxon>Eukaryota</taxon>
        <taxon>Fungi</taxon>
        <taxon>Dikarya</taxon>
        <taxon>Ascomycota</taxon>
        <taxon>Pezizomycotina</taxon>
        <taxon>Sordariomycetes</taxon>
        <taxon>Sordariomycetidae</taxon>
        <taxon>Sordariales</taxon>
        <taxon>Sordariaceae</taxon>
        <taxon>Sordaria</taxon>
    </lineage>
</organism>
<reference evidence="1" key="1">
    <citation type="journal article" date="2023" name="Mol. Phylogenet. Evol.">
        <title>Genome-scale phylogeny and comparative genomics of the fungal order Sordariales.</title>
        <authorList>
            <person name="Hensen N."/>
            <person name="Bonometti L."/>
            <person name="Westerberg I."/>
            <person name="Brannstrom I.O."/>
            <person name="Guillou S."/>
            <person name="Cros-Aarteil S."/>
            <person name="Calhoun S."/>
            <person name="Haridas S."/>
            <person name="Kuo A."/>
            <person name="Mondo S."/>
            <person name="Pangilinan J."/>
            <person name="Riley R."/>
            <person name="LaButti K."/>
            <person name="Andreopoulos B."/>
            <person name="Lipzen A."/>
            <person name="Chen C."/>
            <person name="Yan M."/>
            <person name="Daum C."/>
            <person name="Ng V."/>
            <person name="Clum A."/>
            <person name="Steindorff A."/>
            <person name="Ohm R.A."/>
            <person name="Martin F."/>
            <person name="Silar P."/>
            <person name="Natvig D.O."/>
            <person name="Lalanne C."/>
            <person name="Gautier V."/>
            <person name="Ament-Velasquez S.L."/>
            <person name="Kruys A."/>
            <person name="Hutchinson M.I."/>
            <person name="Powell A.J."/>
            <person name="Barry K."/>
            <person name="Miller A.N."/>
            <person name="Grigoriev I.V."/>
            <person name="Debuchy R."/>
            <person name="Gladieux P."/>
            <person name="Hiltunen Thoren M."/>
            <person name="Johannesson H."/>
        </authorList>
    </citation>
    <scope>NUCLEOTIDE SEQUENCE</scope>
    <source>
        <strain evidence="1">FGSC 1904</strain>
    </source>
</reference>
<feature type="non-terminal residue" evidence="1">
    <location>
        <position position="1"/>
    </location>
</feature>
<dbReference type="AlphaFoldDB" id="A0AAE0PGK8"/>
<evidence type="ECO:0000313" key="2">
    <source>
        <dbReference type="Proteomes" id="UP001281003"/>
    </source>
</evidence>
<dbReference type="EMBL" id="JAUTDP010000005">
    <property type="protein sequence ID" value="KAK3399392.1"/>
    <property type="molecule type" value="Genomic_DNA"/>
</dbReference>